<dbReference type="GO" id="GO:0016787">
    <property type="term" value="F:hydrolase activity"/>
    <property type="evidence" value="ECO:0007669"/>
    <property type="project" value="UniProtKB-KW"/>
</dbReference>
<feature type="domain" description="AB hydrolase-1" evidence="1">
    <location>
        <begin position="44"/>
        <end position="252"/>
    </location>
</feature>
<name>A0ABP6Y083_9PSEU</name>
<evidence type="ECO:0000313" key="3">
    <source>
        <dbReference type="Proteomes" id="UP001500689"/>
    </source>
</evidence>
<dbReference type="PANTHER" id="PTHR43194">
    <property type="entry name" value="HYDROLASE ALPHA/BETA FOLD FAMILY"/>
    <property type="match status" value="1"/>
</dbReference>
<dbReference type="Gene3D" id="3.40.50.1820">
    <property type="entry name" value="alpha/beta hydrolase"/>
    <property type="match status" value="1"/>
</dbReference>
<dbReference type="EMBL" id="BAAAZN010000020">
    <property type="protein sequence ID" value="GAA3575299.1"/>
    <property type="molecule type" value="Genomic_DNA"/>
</dbReference>
<reference evidence="3" key="1">
    <citation type="journal article" date="2019" name="Int. J. Syst. Evol. Microbiol.">
        <title>The Global Catalogue of Microorganisms (GCM) 10K type strain sequencing project: providing services to taxonomists for standard genome sequencing and annotation.</title>
        <authorList>
            <consortium name="The Broad Institute Genomics Platform"/>
            <consortium name="The Broad Institute Genome Sequencing Center for Infectious Disease"/>
            <person name="Wu L."/>
            <person name="Ma J."/>
        </authorList>
    </citation>
    <scope>NUCLEOTIDE SEQUENCE [LARGE SCALE GENOMIC DNA]</scope>
    <source>
        <strain evidence="3">JCM 16898</strain>
    </source>
</reference>
<dbReference type="SUPFAM" id="SSF53474">
    <property type="entry name" value="alpha/beta-Hydrolases"/>
    <property type="match status" value="1"/>
</dbReference>
<accession>A0ABP6Y083</accession>
<protein>
    <submittedName>
        <fullName evidence="2">Alpha/beta hydrolase</fullName>
    </submittedName>
</protein>
<evidence type="ECO:0000313" key="2">
    <source>
        <dbReference type="EMBL" id="GAA3575299.1"/>
    </source>
</evidence>
<dbReference type="InterPro" id="IPR050228">
    <property type="entry name" value="Carboxylesterase_BioH"/>
</dbReference>
<gene>
    <name evidence="2" type="ORF">GCM10022222_69870</name>
</gene>
<organism evidence="2 3">
    <name type="scientific">Amycolatopsis ultiminotia</name>
    <dbReference type="NCBI Taxonomy" id="543629"/>
    <lineage>
        <taxon>Bacteria</taxon>
        <taxon>Bacillati</taxon>
        <taxon>Actinomycetota</taxon>
        <taxon>Actinomycetes</taxon>
        <taxon>Pseudonocardiales</taxon>
        <taxon>Pseudonocardiaceae</taxon>
        <taxon>Amycolatopsis</taxon>
    </lineage>
</organism>
<comment type="caution">
    <text evidence="2">The sequence shown here is derived from an EMBL/GenBank/DDBJ whole genome shotgun (WGS) entry which is preliminary data.</text>
</comment>
<evidence type="ECO:0000259" key="1">
    <source>
        <dbReference type="Pfam" id="PF12697"/>
    </source>
</evidence>
<dbReference type="Pfam" id="PF12697">
    <property type="entry name" value="Abhydrolase_6"/>
    <property type="match status" value="1"/>
</dbReference>
<keyword evidence="2" id="KW-0378">Hydrolase</keyword>
<dbReference type="PANTHER" id="PTHR43194:SF2">
    <property type="entry name" value="PEROXISOMAL MEMBRANE PROTEIN LPX1"/>
    <property type="match status" value="1"/>
</dbReference>
<dbReference type="Proteomes" id="UP001500689">
    <property type="component" value="Unassembled WGS sequence"/>
</dbReference>
<sequence>MTATVTSADGTPIAFDTYGTGSPVLLVGGAVNDRTAVAAVAGMLGDAGFRAVAFDRRGRGDSGDAPVYTVEREIDDLATLIEAVGGSAALFGHSSGAILSLEAAARGLPITRVAAYEPPFIVGDERPRPGDDLVERLSTLVTDGDRDGAVELFLTEGTGASAQVVESMRSAPVWEWFVGLAHTLPYDLTVCGRGNHLPADRLAAITAPVLSLSGGAGEAWMTASAQAVADAVVHGRHEVVPGQDHGVLGAPESLREPLTKFLR</sequence>
<dbReference type="InterPro" id="IPR029058">
    <property type="entry name" value="AB_hydrolase_fold"/>
</dbReference>
<proteinExistence type="predicted"/>
<keyword evidence="3" id="KW-1185">Reference proteome</keyword>
<dbReference type="InterPro" id="IPR000073">
    <property type="entry name" value="AB_hydrolase_1"/>
</dbReference>
<dbReference type="RefSeq" id="WP_344867428.1">
    <property type="nucleotide sequence ID" value="NZ_BAAAZN010000020.1"/>
</dbReference>